<gene>
    <name evidence="3" type="ORF">B0T14DRAFT_490104</name>
</gene>
<reference evidence="3" key="1">
    <citation type="submission" date="2023-06" db="EMBL/GenBank/DDBJ databases">
        <title>Genome-scale phylogeny and comparative genomics of the fungal order Sordariales.</title>
        <authorList>
            <consortium name="Lawrence Berkeley National Laboratory"/>
            <person name="Hensen N."/>
            <person name="Bonometti L."/>
            <person name="Westerberg I."/>
            <person name="Brannstrom I.O."/>
            <person name="Guillou S."/>
            <person name="Cros-Aarteil S."/>
            <person name="Calhoun S."/>
            <person name="Haridas S."/>
            <person name="Kuo A."/>
            <person name="Mondo S."/>
            <person name="Pangilinan J."/>
            <person name="Riley R."/>
            <person name="Labutti K."/>
            <person name="Andreopoulos B."/>
            <person name="Lipzen A."/>
            <person name="Chen C."/>
            <person name="Yanf M."/>
            <person name="Daum C."/>
            <person name="Ng V."/>
            <person name="Clum A."/>
            <person name="Steindorff A."/>
            <person name="Ohm R."/>
            <person name="Martin F."/>
            <person name="Silar P."/>
            <person name="Natvig D."/>
            <person name="Lalanne C."/>
            <person name="Gautier V."/>
            <person name="Ament-Velasquez S.L."/>
            <person name="Kruys A."/>
            <person name="Hutchinson M.I."/>
            <person name="Powell A.J."/>
            <person name="Barry K."/>
            <person name="Miller A.N."/>
            <person name="Grigoriev I.V."/>
            <person name="Debuchy R."/>
            <person name="Gladieux P."/>
            <person name="Thoren M.H."/>
            <person name="Johannesson H."/>
        </authorList>
    </citation>
    <scope>NUCLEOTIDE SEQUENCE</scope>
    <source>
        <strain evidence="3">CBS 606.72</strain>
    </source>
</reference>
<name>A0AA39XCT4_9PEZI</name>
<evidence type="ECO:0000313" key="3">
    <source>
        <dbReference type="EMBL" id="KAK0631576.1"/>
    </source>
</evidence>
<evidence type="ECO:0000256" key="1">
    <source>
        <dbReference type="SAM" id="MobiDB-lite"/>
    </source>
</evidence>
<dbReference type="Proteomes" id="UP001175000">
    <property type="component" value="Unassembled WGS sequence"/>
</dbReference>
<evidence type="ECO:0000313" key="4">
    <source>
        <dbReference type="Proteomes" id="UP001175000"/>
    </source>
</evidence>
<keyword evidence="2" id="KW-0472">Membrane</keyword>
<keyword evidence="2" id="KW-0812">Transmembrane</keyword>
<dbReference type="EMBL" id="JAULSU010000001">
    <property type="protein sequence ID" value="KAK0631576.1"/>
    <property type="molecule type" value="Genomic_DNA"/>
</dbReference>
<comment type="caution">
    <text evidence="3">The sequence shown here is derived from an EMBL/GenBank/DDBJ whole genome shotgun (WGS) entry which is preliminary data.</text>
</comment>
<feature type="region of interest" description="Disordered" evidence="1">
    <location>
        <begin position="1"/>
        <end position="33"/>
    </location>
</feature>
<feature type="transmembrane region" description="Helical" evidence="2">
    <location>
        <begin position="92"/>
        <end position="116"/>
    </location>
</feature>
<feature type="region of interest" description="Disordered" evidence="1">
    <location>
        <begin position="181"/>
        <end position="202"/>
    </location>
</feature>
<protein>
    <submittedName>
        <fullName evidence="3">Uncharacterized protein</fullName>
    </submittedName>
</protein>
<keyword evidence="2" id="KW-1133">Transmembrane helix</keyword>
<proteinExistence type="predicted"/>
<keyword evidence="4" id="KW-1185">Reference proteome</keyword>
<sequence length="235" mass="26538">MRKKKKKKRKKRKKKKKKKRRRRMRRRRRGEEEVVEEEAAAVVEVEGVVAEVVAGESLVPLAPQPMAALPVLLPQHPANTIGIGGMRLLIPIWAIATIVLVSLFTLAFISALIYYYRRERSKPGPTRHGQAWWNAFTIASLLWIPIKIIRCGTSRAYIKIKPIMGEQSGIASHDVAAPGPRYGDGGNGDAPRGKYEPCNTDDMPPPYPAEGPALPVRSFYVVSITYMREHIKWRH</sequence>
<dbReference type="AlphaFoldDB" id="A0AA39XCT4"/>
<feature type="compositionally biased region" description="Basic residues" evidence="1">
    <location>
        <begin position="1"/>
        <end position="28"/>
    </location>
</feature>
<accession>A0AA39XCT4</accession>
<organism evidence="3 4">
    <name type="scientific">Immersiella caudata</name>
    <dbReference type="NCBI Taxonomy" id="314043"/>
    <lineage>
        <taxon>Eukaryota</taxon>
        <taxon>Fungi</taxon>
        <taxon>Dikarya</taxon>
        <taxon>Ascomycota</taxon>
        <taxon>Pezizomycotina</taxon>
        <taxon>Sordariomycetes</taxon>
        <taxon>Sordariomycetidae</taxon>
        <taxon>Sordariales</taxon>
        <taxon>Lasiosphaeriaceae</taxon>
        <taxon>Immersiella</taxon>
    </lineage>
</organism>
<evidence type="ECO:0000256" key="2">
    <source>
        <dbReference type="SAM" id="Phobius"/>
    </source>
</evidence>